<dbReference type="GO" id="GO:0006633">
    <property type="term" value="P:fatty acid biosynthetic process"/>
    <property type="evidence" value="ECO:0007669"/>
    <property type="project" value="InterPro"/>
</dbReference>
<reference evidence="3 4" key="1">
    <citation type="submission" date="2014-09" db="EMBL/GenBank/DDBJ databases">
        <authorList>
            <person name="Magalhaes I.L.F."/>
            <person name="Oliveira U."/>
            <person name="Santos F.R."/>
            <person name="Vidigal T.H.D.A."/>
            <person name="Brescovit A.D."/>
            <person name="Santos A.J."/>
        </authorList>
    </citation>
    <scope>NUCLEOTIDE SEQUENCE [LARGE SCALE GENOMIC DNA]</scope>
</reference>
<dbReference type="InterPro" id="IPR002582">
    <property type="entry name" value="ACPS"/>
</dbReference>
<dbReference type="InterPro" id="IPR008278">
    <property type="entry name" value="4-PPantetheinyl_Trfase_dom"/>
</dbReference>
<sequence length="169" mass="18815">MSKASIVGIGVDLLSFARLQKLASRSRVPDENAWHRSDRLASRILSTEEYEDWRCLFLADLGAPTSLSSTEKPLRWLGLRWAAKEAAYKATFPIAVASLRWKHFSVSQSEKGSGRPTISLSHLGRDQATKFPLFSIDHSALEWHLSVSHDAGLIIATVLLERASHQQHG</sequence>
<evidence type="ECO:0000259" key="2">
    <source>
        <dbReference type="Pfam" id="PF01648"/>
    </source>
</evidence>
<protein>
    <submittedName>
        <fullName evidence="3">4-phosphopantetheinyl transferase</fullName>
    </submittedName>
</protein>
<keyword evidence="4" id="KW-1185">Reference proteome</keyword>
<dbReference type="EMBL" id="CCYA01000389">
    <property type="protein sequence ID" value="CEH19557.1"/>
    <property type="molecule type" value="Genomic_DNA"/>
</dbReference>
<dbReference type="HAMAP" id="MF_00101">
    <property type="entry name" value="AcpS"/>
    <property type="match status" value="1"/>
</dbReference>
<dbReference type="Pfam" id="PF01648">
    <property type="entry name" value="ACPS"/>
    <property type="match status" value="1"/>
</dbReference>
<dbReference type="OrthoDB" id="15433at2759"/>
<organism evidence="3 4">
    <name type="scientific">Ceraceosorus bombacis</name>
    <dbReference type="NCBI Taxonomy" id="401625"/>
    <lineage>
        <taxon>Eukaryota</taxon>
        <taxon>Fungi</taxon>
        <taxon>Dikarya</taxon>
        <taxon>Basidiomycota</taxon>
        <taxon>Ustilaginomycotina</taxon>
        <taxon>Exobasidiomycetes</taxon>
        <taxon>Ceraceosorales</taxon>
        <taxon>Ceraceosoraceae</taxon>
        <taxon>Ceraceosorus</taxon>
    </lineage>
</organism>
<evidence type="ECO:0000256" key="1">
    <source>
        <dbReference type="ARBA" id="ARBA00022679"/>
    </source>
</evidence>
<accession>A0A0P1BS56</accession>
<dbReference type="STRING" id="401625.A0A0P1BS56"/>
<dbReference type="Proteomes" id="UP000054845">
    <property type="component" value="Unassembled WGS sequence"/>
</dbReference>
<dbReference type="AlphaFoldDB" id="A0A0P1BS56"/>
<evidence type="ECO:0000313" key="4">
    <source>
        <dbReference type="Proteomes" id="UP000054845"/>
    </source>
</evidence>
<proteinExistence type="inferred from homology"/>
<name>A0A0P1BS56_9BASI</name>
<dbReference type="SUPFAM" id="SSF56214">
    <property type="entry name" value="4'-phosphopantetheinyl transferase"/>
    <property type="match status" value="1"/>
</dbReference>
<dbReference type="InterPro" id="IPR037143">
    <property type="entry name" value="4-PPantetheinyl_Trfase_dom_sf"/>
</dbReference>
<dbReference type="GO" id="GO:0000287">
    <property type="term" value="F:magnesium ion binding"/>
    <property type="evidence" value="ECO:0007669"/>
    <property type="project" value="InterPro"/>
</dbReference>
<dbReference type="GO" id="GO:0008897">
    <property type="term" value="F:holo-[acyl-carrier-protein] synthase activity"/>
    <property type="evidence" value="ECO:0007669"/>
    <property type="project" value="InterPro"/>
</dbReference>
<feature type="domain" description="4'-phosphopantetheinyl transferase" evidence="2">
    <location>
        <begin position="9"/>
        <end position="123"/>
    </location>
</feature>
<keyword evidence="1 3" id="KW-0808">Transferase</keyword>
<evidence type="ECO:0000313" key="3">
    <source>
        <dbReference type="EMBL" id="CEH19557.1"/>
    </source>
</evidence>
<dbReference type="Gene3D" id="3.90.470.20">
    <property type="entry name" value="4'-phosphopantetheinyl transferase domain"/>
    <property type="match status" value="1"/>
</dbReference>